<protein>
    <submittedName>
        <fullName evidence="1">Uncharacterized protein</fullName>
    </submittedName>
</protein>
<dbReference type="EMBL" id="CADEAL010003920">
    <property type="protein sequence ID" value="CAB1446554.1"/>
    <property type="molecule type" value="Genomic_DNA"/>
</dbReference>
<dbReference type="AlphaFoldDB" id="A0A9N7Z2K0"/>
<proteinExistence type="predicted"/>
<sequence length="112" mass="12546">MNSPPSQAIEAKLSLSSRCALWWITTKTMFSPTERRFHVGDGVSRLRQVGPSEMRQAGLQVGDRLVLQRRDRLVSRLRQTGPSEMRQVGLQTELKCVFSHEMRAGPPPGDAS</sequence>
<name>A0A9N7Z2K0_PLEPL</name>
<evidence type="ECO:0000313" key="1">
    <source>
        <dbReference type="EMBL" id="CAB1446554.1"/>
    </source>
</evidence>
<keyword evidence="2" id="KW-1185">Reference proteome</keyword>
<reference evidence="1" key="1">
    <citation type="submission" date="2020-03" db="EMBL/GenBank/DDBJ databases">
        <authorList>
            <person name="Weist P."/>
        </authorList>
    </citation>
    <scope>NUCLEOTIDE SEQUENCE</scope>
</reference>
<dbReference type="Proteomes" id="UP001153269">
    <property type="component" value="Unassembled WGS sequence"/>
</dbReference>
<organism evidence="1 2">
    <name type="scientific">Pleuronectes platessa</name>
    <name type="common">European plaice</name>
    <dbReference type="NCBI Taxonomy" id="8262"/>
    <lineage>
        <taxon>Eukaryota</taxon>
        <taxon>Metazoa</taxon>
        <taxon>Chordata</taxon>
        <taxon>Craniata</taxon>
        <taxon>Vertebrata</taxon>
        <taxon>Euteleostomi</taxon>
        <taxon>Actinopterygii</taxon>
        <taxon>Neopterygii</taxon>
        <taxon>Teleostei</taxon>
        <taxon>Neoteleostei</taxon>
        <taxon>Acanthomorphata</taxon>
        <taxon>Carangaria</taxon>
        <taxon>Pleuronectiformes</taxon>
        <taxon>Pleuronectoidei</taxon>
        <taxon>Pleuronectidae</taxon>
        <taxon>Pleuronectes</taxon>
    </lineage>
</organism>
<evidence type="ECO:0000313" key="2">
    <source>
        <dbReference type="Proteomes" id="UP001153269"/>
    </source>
</evidence>
<gene>
    <name evidence="1" type="ORF">PLEPLA_LOCUS34279</name>
</gene>
<comment type="caution">
    <text evidence="1">The sequence shown here is derived from an EMBL/GenBank/DDBJ whole genome shotgun (WGS) entry which is preliminary data.</text>
</comment>
<accession>A0A9N7Z2K0</accession>